<keyword evidence="6 7" id="KW-0472">Membrane</keyword>
<evidence type="ECO:0000313" key="10">
    <source>
        <dbReference type="Proteomes" id="UP000284684"/>
    </source>
</evidence>
<keyword evidence="4 7" id="KW-0812">Transmembrane</keyword>
<dbReference type="Proteomes" id="UP000284684">
    <property type="component" value="Unassembled WGS sequence"/>
</dbReference>
<comment type="subcellular location">
    <subcellularLocation>
        <location evidence="2">Membrane</location>
        <topology evidence="2">Multi-pass membrane protein</topology>
    </subcellularLocation>
</comment>
<evidence type="ECO:0000256" key="7">
    <source>
        <dbReference type="SAM" id="Phobius"/>
    </source>
</evidence>
<name>A0A423GPU9_9PSED</name>
<dbReference type="CDD" id="cd05709">
    <property type="entry name" value="S2P-M50"/>
    <property type="match status" value="1"/>
</dbReference>
<evidence type="ECO:0000256" key="3">
    <source>
        <dbReference type="ARBA" id="ARBA00007931"/>
    </source>
</evidence>
<evidence type="ECO:0000259" key="8">
    <source>
        <dbReference type="Pfam" id="PF02163"/>
    </source>
</evidence>
<protein>
    <recommendedName>
        <fullName evidence="8">Peptidase M50 domain-containing protein</fullName>
    </recommendedName>
</protein>
<feature type="transmembrane region" description="Helical" evidence="7">
    <location>
        <begin position="125"/>
        <end position="148"/>
    </location>
</feature>
<sequence>MKISKTLVVLNSLMRLLQVLLGLAGWMGAGLILGLHLRSELQPFLSMILASGLGVIALVVHEGGHYLGARLHRMPVLMMRVAAVEVQVRRRNWQIRWSPQLKGRRLGGYVIAATNRQLPLRQQMLWFVLMGPLANLLMGLASVGFGWFTEGLMSAFFLAFAMLNLSMALTNLVPTSRILPSDGTLFIAWWLHCDDQRAELAQMRLLAMSVAGVACEQLPDADIAQLSQGAMPQPLIAISYRLSALLNQGDFQAATQLEQNLEAVLQEHAQSLKGMGTLITLLRIEFAFVRAYLEQDARHLWDDWTNSDLDWFFPWLPPRCAALRAFLQGDLQLGERYLQQALAAANNSVVPTTSRSEALLADSLRALPAAAQSKDLEPECEP</sequence>
<dbReference type="GO" id="GO:0006508">
    <property type="term" value="P:proteolysis"/>
    <property type="evidence" value="ECO:0007669"/>
    <property type="project" value="InterPro"/>
</dbReference>
<evidence type="ECO:0000256" key="6">
    <source>
        <dbReference type="ARBA" id="ARBA00023136"/>
    </source>
</evidence>
<dbReference type="InterPro" id="IPR008915">
    <property type="entry name" value="Peptidase_M50"/>
</dbReference>
<feature type="domain" description="Peptidase M50" evidence="8">
    <location>
        <begin position="56"/>
        <end position="147"/>
    </location>
</feature>
<dbReference type="GO" id="GO:0016020">
    <property type="term" value="C:membrane"/>
    <property type="evidence" value="ECO:0007669"/>
    <property type="project" value="UniProtKB-SubCell"/>
</dbReference>
<comment type="caution">
    <text evidence="9">The sequence shown here is derived from an EMBL/GenBank/DDBJ whole genome shotgun (WGS) entry which is preliminary data.</text>
</comment>
<feature type="transmembrane region" description="Helical" evidence="7">
    <location>
        <begin position="154"/>
        <end position="173"/>
    </location>
</feature>
<feature type="transmembrane region" description="Helical" evidence="7">
    <location>
        <begin position="44"/>
        <end position="69"/>
    </location>
</feature>
<dbReference type="AlphaFoldDB" id="A0A423GPU9"/>
<keyword evidence="5 7" id="KW-1133">Transmembrane helix</keyword>
<proteinExistence type="inferred from homology"/>
<evidence type="ECO:0000313" key="9">
    <source>
        <dbReference type="EMBL" id="ROM95068.1"/>
    </source>
</evidence>
<evidence type="ECO:0000256" key="2">
    <source>
        <dbReference type="ARBA" id="ARBA00004141"/>
    </source>
</evidence>
<dbReference type="Pfam" id="PF02163">
    <property type="entry name" value="Peptidase_M50"/>
    <property type="match status" value="1"/>
</dbReference>
<organism evidence="9 10">
    <name type="scientific">Pseudomonas brassicacearum</name>
    <dbReference type="NCBI Taxonomy" id="930166"/>
    <lineage>
        <taxon>Bacteria</taxon>
        <taxon>Pseudomonadati</taxon>
        <taxon>Pseudomonadota</taxon>
        <taxon>Gammaproteobacteria</taxon>
        <taxon>Pseudomonadales</taxon>
        <taxon>Pseudomonadaceae</taxon>
        <taxon>Pseudomonas</taxon>
    </lineage>
</organism>
<evidence type="ECO:0000256" key="5">
    <source>
        <dbReference type="ARBA" id="ARBA00022989"/>
    </source>
</evidence>
<comment type="cofactor">
    <cofactor evidence="1">
        <name>Zn(2+)</name>
        <dbReference type="ChEBI" id="CHEBI:29105"/>
    </cofactor>
</comment>
<gene>
    <name evidence="9" type="ORF">BK658_16925</name>
</gene>
<dbReference type="EMBL" id="MOBI01000019">
    <property type="protein sequence ID" value="ROM95068.1"/>
    <property type="molecule type" value="Genomic_DNA"/>
</dbReference>
<reference evidence="9 10" key="1">
    <citation type="submission" date="2016-10" db="EMBL/GenBank/DDBJ databases">
        <title>Comparative genome analysis of multiple Pseudomonas spp. focuses on biocontrol and plant growth promoting traits.</title>
        <authorList>
            <person name="Tao X.-Y."/>
            <person name="Taylor C.G."/>
        </authorList>
    </citation>
    <scope>NUCLEOTIDE SEQUENCE [LARGE SCALE GENOMIC DNA]</scope>
    <source>
        <strain evidence="9 10">37D10</strain>
    </source>
</reference>
<evidence type="ECO:0000256" key="1">
    <source>
        <dbReference type="ARBA" id="ARBA00001947"/>
    </source>
</evidence>
<accession>A0A423GPU9</accession>
<comment type="similarity">
    <text evidence="3">Belongs to the peptidase M50B family.</text>
</comment>
<dbReference type="RefSeq" id="WP_123583397.1">
    <property type="nucleotide sequence ID" value="NZ_MOBI01000019.1"/>
</dbReference>
<evidence type="ECO:0000256" key="4">
    <source>
        <dbReference type="ARBA" id="ARBA00022692"/>
    </source>
</evidence>